<dbReference type="CDD" id="cd00637">
    <property type="entry name" value="7tm_classA_rhodopsin-like"/>
    <property type="match status" value="1"/>
</dbReference>
<evidence type="ECO:0000256" key="4">
    <source>
        <dbReference type="ARBA" id="ARBA00023136"/>
    </source>
</evidence>
<dbReference type="AlphaFoldDB" id="A0AAD2GCA9"/>
<evidence type="ECO:0000256" key="5">
    <source>
        <dbReference type="SAM" id="MobiDB-lite"/>
    </source>
</evidence>
<name>A0AAD2GCA9_9STRA</name>
<feature type="transmembrane region" description="Helical" evidence="6">
    <location>
        <begin position="159"/>
        <end position="179"/>
    </location>
</feature>
<organism evidence="8 9">
    <name type="scientific">Cylindrotheca closterium</name>
    <dbReference type="NCBI Taxonomy" id="2856"/>
    <lineage>
        <taxon>Eukaryota</taxon>
        <taxon>Sar</taxon>
        <taxon>Stramenopiles</taxon>
        <taxon>Ochrophyta</taxon>
        <taxon>Bacillariophyta</taxon>
        <taxon>Bacillariophyceae</taxon>
        <taxon>Bacillariophycidae</taxon>
        <taxon>Bacillariales</taxon>
        <taxon>Bacillariaceae</taxon>
        <taxon>Cylindrotheca</taxon>
    </lineage>
</organism>
<accession>A0AAD2GCA9</accession>
<dbReference type="EMBL" id="CAKOGP040002436">
    <property type="protein sequence ID" value="CAJ1969931.1"/>
    <property type="molecule type" value="Genomic_DNA"/>
</dbReference>
<keyword evidence="4 6" id="KW-0472">Membrane</keyword>
<dbReference type="PROSITE" id="PS50262">
    <property type="entry name" value="G_PROTEIN_RECEP_F1_2"/>
    <property type="match status" value="1"/>
</dbReference>
<evidence type="ECO:0000256" key="3">
    <source>
        <dbReference type="ARBA" id="ARBA00022989"/>
    </source>
</evidence>
<protein>
    <recommendedName>
        <fullName evidence="7">G-protein coupled receptors family 1 profile domain-containing protein</fullName>
    </recommendedName>
</protein>
<evidence type="ECO:0000313" key="9">
    <source>
        <dbReference type="Proteomes" id="UP001295423"/>
    </source>
</evidence>
<gene>
    <name evidence="8" type="ORF">CYCCA115_LOCUS23956</name>
</gene>
<dbReference type="Gene3D" id="1.20.1070.10">
    <property type="entry name" value="Rhodopsin 7-helix transmembrane proteins"/>
    <property type="match status" value="1"/>
</dbReference>
<feature type="domain" description="G-protein coupled receptors family 1 profile" evidence="7">
    <location>
        <begin position="57"/>
        <end position="272"/>
    </location>
</feature>
<dbReference type="Proteomes" id="UP001295423">
    <property type="component" value="Unassembled WGS sequence"/>
</dbReference>
<evidence type="ECO:0000256" key="1">
    <source>
        <dbReference type="ARBA" id="ARBA00004370"/>
    </source>
</evidence>
<evidence type="ECO:0000313" key="8">
    <source>
        <dbReference type="EMBL" id="CAJ1969931.1"/>
    </source>
</evidence>
<feature type="transmembrane region" description="Helical" evidence="6">
    <location>
        <begin position="252"/>
        <end position="277"/>
    </location>
</feature>
<evidence type="ECO:0000256" key="6">
    <source>
        <dbReference type="SAM" id="Phobius"/>
    </source>
</evidence>
<feature type="transmembrane region" description="Helical" evidence="6">
    <location>
        <begin position="44"/>
        <end position="66"/>
    </location>
</feature>
<dbReference type="InterPro" id="IPR017452">
    <property type="entry name" value="GPCR_Rhodpsn_7TM"/>
</dbReference>
<evidence type="ECO:0000259" key="7">
    <source>
        <dbReference type="PROSITE" id="PS50262"/>
    </source>
</evidence>
<dbReference type="GO" id="GO:0016020">
    <property type="term" value="C:membrane"/>
    <property type="evidence" value="ECO:0007669"/>
    <property type="project" value="UniProtKB-SubCell"/>
</dbReference>
<reference evidence="8" key="1">
    <citation type="submission" date="2023-08" db="EMBL/GenBank/DDBJ databases">
        <authorList>
            <person name="Audoor S."/>
            <person name="Bilcke G."/>
        </authorList>
    </citation>
    <scope>NUCLEOTIDE SEQUENCE</scope>
</reference>
<keyword evidence="2 6" id="KW-0812">Transmembrane</keyword>
<feature type="transmembrane region" description="Helical" evidence="6">
    <location>
        <begin position="78"/>
        <end position="102"/>
    </location>
</feature>
<evidence type="ECO:0000256" key="2">
    <source>
        <dbReference type="ARBA" id="ARBA00022692"/>
    </source>
</evidence>
<feature type="compositionally biased region" description="Low complexity" evidence="5">
    <location>
        <begin position="379"/>
        <end position="389"/>
    </location>
</feature>
<sequence>MSMKAQNDEFGVKIEIREWELNGTSTVYDNQVAAPSDDSLRIQWILFISMLSLAVILMVFVFVAILRDKKCRRNPFNIYILFLLAPDINFSASCIASCGLNLHKVRYFSVDGCVFQSLYCMFAITSSTWINAIVVYQLHRMLKCSRNAIRYHPPTREMVIKQCLIVYAFALFVASWSNWGVSETWWPIRNNVYSGVFCLPMPYDFRSTLFFYLLYAPLVFFLPLFYICYVVFDIAKNKLLPHREQRKTLMIFFRLLLVYFVMWVPALFLTFVAGNWLSWQYVTFGAMWAHLQGAVSAGTCIQKPDIQVACNNLVFCCTRKKDQAVLEPIPTTLEKPAQVFLGIKEKSASLNLIDEEQQKDDDSIRDSDSDDALTNSYESRGSSSCCSSGTVNKSAYEIALGLEAGELHSIPPFSESGTSNGANES</sequence>
<proteinExistence type="predicted"/>
<feature type="region of interest" description="Disordered" evidence="5">
    <location>
        <begin position="355"/>
        <end position="389"/>
    </location>
</feature>
<feature type="transmembrane region" description="Helical" evidence="6">
    <location>
        <begin position="114"/>
        <end position="138"/>
    </location>
</feature>
<dbReference type="SUPFAM" id="SSF81321">
    <property type="entry name" value="Family A G protein-coupled receptor-like"/>
    <property type="match status" value="1"/>
</dbReference>
<comment type="caution">
    <text evidence="8">The sequence shown here is derived from an EMBL/GenBank/DDBJ whole genome shotgun (WGS) entry which is preliminary data.</text>
</comment>
<feature type="transmembrane region" description="Helical" evidence="6">
    <location>
        <begin position="209"/>
        <end position="232"/>
    </location>
</feature>
<keyword evidence="3 6" id="KW-1133">Transmembrane helix</keyword>
<keyword evidence="9" id="KW-1185">Reference proteome</keyword>
<comment type="subcellular location">
    <subcellularLocation>
        <location evidence="1">Membrane</location>
    </subcellularLocation>
</comment>